<sequence>MTADPELEQAFELFRKGDMEHSVPVLLQYAEEGDPEVQSFVGTLYASGEGVEKDLEEANNWFSAAASQGFGDAEYNLGYDYMEGLGVEKDEETAFDLFSRAAEHGSAMGALHEAMCVAEGRGTEKDERKGEELLSLSERSEDTAVLSRLGLFYYESGRYVRAAVVLRKAADRGDPFSQYLLGTMYIDRLGVQKDDREARKWLGKAAKAGIPEAVEALGELNG</sequence>
<dbReference type="InterPro" id="IPR011990">
    <property type="entry name" value="TPR-like_helical_dom_sf"/>
</dbReference>
<dbReference type="Gene3D" id="1.25.40.10">
    <property type="entry name" value="Tetratricopeptide repeat domain"/>
    <property type="match status" value="2"/>
</dbReference>
<dbReference type="Pfam" id="PF08238">
    <property type="entry name" value="Sel1"/>
    <property type="match status" value="4"/>
</dbReference>
<dbReference type="GeneID" id="41322065"/>
<dbReference type="RefSeq" id="WP_048097852.1">
    <property type="nucleotide sequence ID" value="NZ_CAYARL010000021.1"/>
</dbReference>
<reference evidence="1 2" key="1">
    <citation type="submission" date="2016-10" db="EMBL/GenBank/DDBJ databases">
        <title>Complete genome of the TMA-utilizing, human hosted archaeon Methanomethylophilus alvus Gen. nov, sp. nov., strain Mx-05, derived from a pure culture.</title>
        <authorList>
            <person name="Brugere J.-F."/>
            <person name="Ben Hania W."/>
            <person name="Chaudhary P.P."/>
            <person name="Gaci N."/>
            <person name="Borrel G."/>
            <person name="Cao Van Tuat L."/>
            <person name="Fardeau M.-L."/>
            <person name="Harris H.M.B."/>
            <person name="O'Toole P.W."/>
            <person name="Ollivier B."/>
        </authorList>
    </citation>
    <scope>NUCLEOTIDE SEQUENCE [LARGE SCALE GENOMIC DNA]</scope>
    <source>
        <strain evidence="1 2">Mx-05</strain>
    </source>
</reference>
<evidence type="ECO:0000313" key="2">
    <source>
        <dbReference type="Proteomes" id="UP000273278"/>
    </source>
</evidence>
<name>A0A3G3IHV3_9ARCH</name>
<dbReference type="SMART" id="SM00671">
    <property type="entry name" value="SEL1"/>
    <property type="match status" value="5"/>
</dbReference>
<dbReference type="InterPro" id="IPR050767">
    <property type="entry name" value="Sel1_AlgK"/>
</dbReference>
<evidence type="ECO:0000313" key="1">
    <source>
        <dbReference type="EMBL" id="AYQ55415.1"/>
    </source>
</evidence>
<accession>A0A3G3IHV3</accession>
<proteinExistence type="predicted"/>
<dbReference type="PANTHER" id="PTHR11102:SF160">
    <property type="entry name" value="ERAD-ASSOCIATED E3 UBIQUITIN-PROTEIN LIGASE COMPONENT HRD3"/>
    <property type="match status" value="1"/>
</dbReference>
<organism evidence="1 2">
    <name type="scientific">Methanomethylophilus alvi</name>
    <dbReference type="NCBI Taxonomy" id="1291540"/>
    <lineage>
        <taxon>Archaea</taxon>
        <taxon>Methanobacteriati</taxon>
        <taxon>Thermoplasmatota</taxon>
        <taxon>Thermoplasmata</taxon>
        <taxon>Methanomassiliicoccales</taxon>
        <taxon>Methanomethylophilaceae</taxon>
        <taxon>Methanomethylophilus</taxon>
    </lineage>
</organism>
<dbReference type="SUPFAM" id="SSF81901">
    <property type="entry name" value="HCP-like"/>
    <property type="match status" value="2"/>
</dbReference>
<dbReference type="AlphaFoldDB" id="A0A3G3IHV3"/>
<dbReference type="EMBL" id="CP017686">
    <property type="protein sequence ID" value="AYQ55415.1"/>
    <property type="molecule type" value="Genomic_DNA"/>
</dbReference>
<dbReference type="PANTHER" id="PTHR11102">
    <property type="entry name" value="SEL-1-LIKE PROTEIN"/>
    <property type="match status" value="1"/>
</dbReference>
<gene>
    <name evidence="1" type="ORF">BKD89_06340</name>
</gene>
<protein>
    <recommendedName>
        <fullName evidence="3">Sel1 repeat family protein</fullName>
    </recommendedName>
</protein>
<dbReference type="Proteomes" id="UP000273278">
    <property type="component" value="Chromosome"/>
</dbReference>
<evidence type="ECO:0008006" key="3">
    <source>
        <dbReference type="Google" id="ProtNLM"/>
    </source>
</evidence>
<dbReference type="InterPro" id="IPR006597">
    <property type="entry name" value="Sel1-like"/>
</dbReference>